<dbReference type="InterPro" id="IPR000975">
    <property type="entry name" value="IL-1_fam"/>
</dbReference>
<evidence type="ECO:0000256" key="1">
    <source>
        <dbReference type="ARBA" id="ARBA00004613"/>
    </source>
</evidence>
<proteinExistence type="inferred from homology"/>
<dbReference type="SUPFAM" id="SSF50353">
    <property type="entry name" value="Cytokine"/>
    <property type="match status" value="1"/>
</dbReference>
<dbReference type="InterPro" id="IPR008996">
    <property type="entry name" value="IL1/FGF"/>
</dbReference>
<dbReference type="PRINTS" id="PR01357">
    <property type="entry name" value="INTRLEUKN1AB"/>
</dbReference>
<evidence type="ECO:0000256" key="2">
    <source>
        <dbReference type="ARBA" id="ARBA00010448"/>
    </source>
</evidence>
<dbReference type="InterPro" id="IPR020877">
    <property type="entry name" value="IL-1_CS"/>
</dbReference>
<evidence type="ECO:0000256" key="4">
    <source>
        <dbReference type="RuleBase" id="RU003753"/>
    </source>
</evidence>
<dbReference type="Ensembl" id="ENSPCET00000017783.1">
    <property type="protein sequence ID" value="ENSPCEP00000017180.1"/>
    <property type="gene ID" value="ENSPCEG00000013506.1"/>
</dbReference>
<dbReference type="AlphaFoldDB" id="A0A8C8VLV4"/>
<dbReference type="GO" id="GO:0071222">
    <property type="term" value="P:cellular response to lipopolysaccharide"/>
    <property type="evidence" value="ECO:0007669"/>
    <property type="project" value="TreeGrafter"/>
</dbReference>
<dbReference type="SMART" id="SM00125">
    <property type="entry name" value="IL1"/>
    <property type="match status" value="1"/>
</dbReference>
<dbReference type="GO" id="GO:0005125">
    <property type="term" value="F:cytokine activity"/>
    <property type="evidence" value="ECO:0007669"/>
    <property type="project" value="UniProtKB-UniRule"/>
</dbReference>
<reference evidence="5" key="2">
    <citation type="submission" date="2025-09" db="UniProtKB">
        <authorList>
            <consortium name="Ensembl"/>
        </authorList>
    </citation>
    <scope>IDENTIFICATION</scope>
</reference>
<dbReference type="GO" id="GO:0002437">
    <property type="term" value="P:inflammatory response to antigenic stimulus"/>
    <property type="evidence" value="ECO:0007669"/>
    <property type="project" value="TreeGrafter"/>
</dbReference>
<sequence>MQDKDMEDLFTTFMKKADGEVFIESLPGPFLFTMRDTKQKVIHLQGPNLVAKEASNADPEKLSVVPNLFIQGKQYPIILGVQGGDRCLSCGTSAPPKLQLEDKKIMDLFKDKEQSTRFTFHNIVEGSTRRFESAAYPGWFLCTSQKNSEPVGITDQPGTTEITEFFFQRIQK</sequence>
<comment type="subcellular location">
    <subcellularLocation>
        <location evidence="1 4">Secreted</location>
    </subcellularLocation>
</comment>
<dbReference type="FunFam" id="2.80.10.50:FF:000013">
    <property type="entry name" value="Interleukin-1"/>
    <property type="match status" value="1"/>
</dbReference>
<protein>
    <recommendedName>
        <fullName evidence="4">Interleukin-1</fullName>
    </recommendedName>
</protein>
<evidence type="ECO:0000256" key="3">
    <source>
        <dbReference type="ARBA" id="ARBA00022525"/>
    </source>
</evidence>
<dbReference type="PROSITE" id="PS00253">
    <property type="entry name" value="INTERLEUKIN_1"/>
    <property type="match status" value="1"/>
</dbReference>
<reference evidence="5" key="1">
    <citation type="submission" date="2025-08" db="UniProtKB">
        <authorList>
            <consortium name="Ensembl"/>
        </authorList>
    </citation>
    <scope>IDENTIFICATION</scope>
</reference>
<accession>A0A8C8VLV4</accession>
<dbReference type="PRINTS" id="PR01359">
    <property type="entry name" value="INTRLEUKIN1B"/>
</dbReference>
<dbReference type="GO" id="GO:0005615">
    <property type="term" value="C:extracellular space"/>
    <property type="evidence" value="ECO:0007669"/>
    <property type="project" value="InterPro"/>
</dbReference>
<dbReference type="Proteomes" id="UP000694393">
    <property type="component" value="Unplaced"/>
</dbReference>
<dbReference type="GO" id="GO:0019221">
    <property type="term" value="P:cytokine-mediated signaling pathway"/>
    <property type="evidence" value="ECO:0007669"/>
    <property type="project" value="TreeGrafter"/>
</dbReference>
<evidence type="ECO:0000313" key="6">
    <source>
        <dbReference type="Proteomes" id="UP000694393"/>
    </source>
</evidence>
<dbReference type="Gene3D" id="2.80.10.50">
    <property type="match status" value="1"/>
</dbReference>
<dbReference type="Pfam" id="PF00340">
    <property type="entry name" value="IL1"/>
    <property type="match status" value="1"/>
</dbReference>
<name>A0A8C8VLV4_9SAUR</name>
<organism evidence="5 6">
    <name type="scientific">Pelusios castaneus</name>
    <name type="common">West African mud turtle</name>
    <dbReference type="NCBI Taxonomy" id="367368"/>
    <lineage>
        <taxon>Eukaryota</taxon>
        <taxon>Metazoa</taxon>
        <taxon>Chordata</taxon>
        <taxon>Craniata</taxon>
        <taxon>Vertebrata</taxon>
        <taxon>Euteleostomi</taxon>
        <taxon>Archelosauria</taxon>
        <taxon>Testudinata</taxon>
        <taxon>Testudines</taxon>
        <taxon>Pleurodira</taxon>
        <taxon>Pelomedusidae</taxon>
        <taxon>Pelusios</taxon>
    </lineage>
</organism>
<dbReference type="PANTHER" id="PTHR10078">
    <property type="entry name" value="INTERLEUKIN-1 FAMILY MEMBER"/>
    <property type="match status" value="1"/>
</dbReference>
<evidence type="ECO:0000313" key="5">
    <source>
        <dbReference type="Ensembl" id="ENSPCEP00000017180.1"/>
    </source>
</evidence>
<keyword evidence="3 4" id="KW-0964">Secreted</keyword>
<keyword evidence="6" id="KW-1185">Reference proteome</keyword>
<dbReference type="GO" id="GO:0005149">
    <property type="term" value="F:interleukin-1 receptor binding"/>
    <property type="evidence" value="ECO:0007669"/>
    <property type="project" value="UniProtKB-UniRule"/>
</dbReference>
<dbReference type="PANTHER" id="PTHR10078:SF28">
    <property type="entry name" value="INTERLEUKIN-1 RECEPTOR ANTAGONIST PROTEIN"/>
    <property type="match status" value="1"/>
</dbReference>
<dbReference type="PRINTS" id="PR00264">
    <property type="entry name" value="INTERLEUKIN1"/>
</dbReference>
<comment type="similarity">
    <text evidence="2 4">Belongs to the IL-1 family.</text>
</comment>
<dbReference type="GO" id="GO:0010628">
    <property type="term" value="P:positive regulation of gene expression"/>
    <property type="evidence" value="ECO:0007669"/>
    <property type="project" value="TreeGrafter"/>
</dbReference>